<reference evidence="5" key="3">
    <citation type="submission" date="2021-01" db="EMBL/GenBank/DDBJ databases">
        <authorList>
            <consortium name="Genoscope - CEA"/>
            <person name="William W."/>
        </authorList>
    </citation>
    <scope>NUCLEOTIDE SEQUENCE</scope>
</reference>
<reference evidence="6" key="2">
    <citation type="submission" date="2014-06" db="EMBL/GenBank/DDBJ databases">
        <authorList>
            <person name="Genoscope - CEA"/>
        </authorList>
    </citation>
    <scope>NUCLEOTIDE SEQUENCE</scope>
</reference>
<comment type="similarity">
    <text evidence="1">Belongs to the STIG1 family.</text>
</comment>
<feature type="chain" id="PRO_5040665644" evidence="4">
    <location>
        <begin position="21"/>
        <end position="162"/>
    </location>
</feature>
<dbReference type="EMBL" id="HG994357">
    <property type="protein sequence ID" value="CAF2121602.1"/>
    <property type="molecule type" value="Genomic_DNA"/>
</dbReference>
<protein>
    <submittedName>
        <fullName evidence="5">(rape) hypothetical protein</fullName>
    </submittedName>
    <submittedName>
        <fullName evidence="6">BnaA03g11570D protein</fullName>
    </submittedName>
</protein>
<dbReference type="AlphaFoldDB" id="A0A078HH43"/>
<organism evidence="6 7">
    <name type="scientific">Brassica napus</name>
    <name type="common">Rape</name>
    <dbReference type="NCBI Taxonomy" id="3708"/>
    <lineage>
        <taxon>Eukaryota</taxon>
        <taxon>Viridiplantae</taxon>
        <taxon>Streptophyta</taxon>
        <taxon>Embryophyta</taxon>
        <taxon>Tracheophyta</taxon>
        <taxon>Spermatophyta</taxon>
        <taxon>Magnoliopsida</taxon>
        <taxon>eudicotyledons</taxon>
        <taxon>Gunneridae</taxon>
        <taxon>Pentapetalae</taxon>
        <taxon>rosids</taxon>
        <taxon>malvids</taxon>
        <taxon>Brassicales</taxon>
        <taxon>Brassicaceae</taxon>
        <taxon>Brassiceae</taxon>
        <taxon>Brassica</taxon>
    </lineage>
</organism>
<dbReference type="OMA" id="ACKKICK"/>
<evidence type="ECO:0000256" key="1">
    <source>
        <dbReference type="ARBA" id="ARBA00006010"/>
    </source>
</evidence>
<name>A0A078HH43_BRANA</name>
<keyword evidence="2 4" id="KW-0732">Signal</keyword>
<dbReference type="Pfam" id="PF04885">
    <property type="entry name" value="Stig1"/>
    <property type="match status" value="1"/>
</dbReference>
<dbReference type="PANTHER" id="PTHR33227:SF33">
    <property type="entry name" value="STIGMA-SPECIFIC STIG1-LIKE PROTEIN 1"/>
    <property type="match status" value="1"/>
</dbReference>
<feature type="region of interest" description="Disordered" evidence="3">
    <location>
        <begin position="40"/>
        <end position="80"/>
    </location>
</feature>
<evidence type="ECO:0000313" key="7">
    <source>
        <dbReference type="Proteomes" id="UP000028999"/>
    </source>
</evidence>
<dbReference type="Proteomes" id="UP001295469">
    <property type="component" value="Chromosome A03"/>
</dbReference>
<feature type="signal peptide" evidence="4">
    <location>
        <begin position="1"/>
        <end position="20"/>
    </location>
</feature>
<keyword evidence="7" id="KW-1185">Reference proteome</keyword>
<gene>
    <name evidence="6" type="primary">BnaA03g11570D</name>
    <name evidence="5" type="ORF">DARMORV10_A03P14260.1</name>
    <name evidence="6" type="ORF">GSBRNA2T00062547001</name>
</gene>
<dbReference type="Gramene" id="CDY36729">
    <property type="protein sequence ID" value="CDY36729"/>
    <property type="gene ID" value="GSBRNA2T00062547001"/>
</dbReference>
<sequence length="162" mass="17828">MAQFMKLLVTIALTFAITTAIITTTTTRTNPRTETFALKDPLKDLTPPGANKIRPSRFLAQRDDEGQRPKARNSNAAGRCNKDSEICSSTAANSTMTCCNKKCIDLSTDRQNCGACKKICKYGEICCGGQCVSWRYDPRHCGKCNNRCKPFASCYAGLCEYA</sequence>
<evidence type="ECO:0000313" key="5">
    <source>
        <dbReference type="EMBL" id="CAF2121602.1"/>
    </source>
</evidence>
<evidence type="ECO:0000256" key="3">
    <source>
        <dbReference type="SAM" id="MobiDB-lite"/>
    </source>
</evidence>
<dbReference type="EMBL" id="LK032383">
    <property type="protein sequence ID" value="CDY36729.1"/>
    <property type="molecule type" value="Genomic_DNA"/>
</dbReference>
<dbReference type="InterPro" id="IPR006969">
    <property type="entry name" value="Stig-like"/>
</dbReference>
<evidence type="ECO:0000256" key="4">
    <source>
        <dbReference type="SAM" id="SignalP"/>
    </source>
</evidence>
<reference evidence="6 7" key="1">
    <citation type="journal article" date="2014" name="Science">
        <title>Plant genetics. Early allopolyploid evolution in the post-Neolithic Brassica napus oilseed genome.</title>
        <authorList>
            <person name="Chalhoub B."/>
            <person name="Denoeud F."/>
            <person name="Liu S."/>
            <person name="Parkin I.A."/>
            <person name="Tang H."/>
            <person name="Wang X."/>
            <person name="Chiquet J."/>
            <person name="Belcram H."/>
            <person name="Tong C."/>
            <person name="Samans B."/>
            <person name="Correa M."/>
            <person name="Da Silva C."/>
            <person name="Just J."/>
            <person name="Falentin C."/>
            <person name="Koh C.S."/>
            <person name="Le Clainche I."/>
            <person name="Bernard M."/>
            <person name="Bento P."/>
            <person name="Noel B."/>
            <person name="Labadie K."/>
            <person name="Alberti A."/>
            <person name="Charles M."/>
            <person name="Arnaud D."/>
            <person name="Guo H."/>
            <person name="Daviaud C."/>
            <person name="Alamery S."/>
            <person name="Jabbari K."/>
            <person name="Zhao M."/>
            <person name="Edger P.P."/>
            <person name="Chelaifa H."/>
            <person name="Tack D."/>
            <person name="Lassalle G."/>
            <person name="Mestiri I."/>
            <person name="Schnel N."/>
            <person name="Le Paslier M.C."/>
            <person name="Fan G."/>
            <person name="Renault V."/>
            <person name="Bayer P.E."/>
            <person name="Golicz A.A."/>
            <person name="Manoli S."/>
            <person name="Lee T.H."/>
            <person name="Thi V.H."/>
            <person name="Chalabi S."/>
            <person name="Hu Q."/>
            <person name="Fan C."/>
            <person name="Tollenaere R."/>
            <person name="Lu Y."/>
            <person name="Battail C."/>
            <person name="Shen J."/>
            <person name="Sidebottom C.H."/>
            <person name="Wang X."/>
            <person name="Canaguier A."/>
            <person name="Chauveau A."/>
            <person name="Berard A."/>
            <person name="Deniot G."/>
            <person name="Guan M."/>
            <person name="Liu Z."/>
            <person name="Sun F."/>
            <person name="Lim Y.P."/>
            <person name="Lyons E."/>
            <person name="Town C.D."/>
            <person name="Bancroft I."/>
            <person name="Wang X."/>
            <person name="Meng J."/>
            <person name="Ma J."/>
            <person name="Pires J.C."/>
            <person name="King G.J."/>
            <person name="Brunel D."/>
            <person name="Delourme R."/>
            <person name="Renard M."/>
            <person name="Aury J.M."/>
            <person name="Adams K.L."/>
            <person name="Batley J."/>
            <person name="Snowdon R.J."/>
            <person name="Tost J."/>
            <person name="Edwards D."/>
            <person name="Zhou Y."/>
            <person name="Hua W."/>
            <person name="Sharpe A.G."/>
            <person name="Paterson A.H."/>
            <person name="Guan C."/>
            <person name="Wincker P."/>
        </authorList>
    </citation>
    <scope>NUCLEOTIDE SEQUENCE [LARGE SCALE GENOMIC DNA]</scope>
    <source>
        <strain evidence="7">cv. Darmor-bzh</strain>
    </source>
</reference>
<dbReference type="PaxDb" id="3708-A0A078HH43"/>
<proteinExistence type="inferred from homology"/>
<accession>A0A078HH43</accession>
<evidence type="ECO:0000313" key="6">
    <source>
        <dbReference type="EMBL" id="CDY36729.1"/>
    </source>
</evidence>
<evidence type="ECO:0000256" key="2">
    <source>
        <dbReference type="ARBA" id="ARBA00022729"/>
    </source>
</evidence>
<dbReference type="Proteomes" id="UP000028999">
    <property type="component" value="Unassembled WGS sequence"/>
</dbReference>
<dbReference type="PANTHER" id="PTHR33227">
    <property type="entry name" value="STIGMA-SPECIFIC STIG1-LIKE PROTEIN 3"/>
    <property type="match status" value="1"/>
</dbReference>
<dbReference type="STRING" id="3708.A0A078HH43"/>